<dbReference type="NCBIfam" id="TIGR00254">
    <property type="entry name" value="GGDEF"/>
    <property type="match status" value="1"/>
</dbReference>
<keyword evidence="3" id="KW-1133">Transmembrane helix</keyword>
<feature type="domain" description="GGDEF" evidence="4">
    <location>
        <begin position="116"/>
        <end position="251"/>
    </location>
</feature>
<feature type="transmembrane region" description="Helical" evidence="3">
    <location>
        <begin position="58"/>
        <end position="79"/>
    </location>
</feature>
<evidence type="ECO:0000256" key="3">
    <source>
        <dbReference type="SAM" id="Phobius"/>
    </source>
</evidence>
<name>A0A7W9BJW6_9RHOB</name>
<dbReference type="Gene3D" id="3.30.70.270">
    <property type="match status" value="1"/>
</dbReference>
<dbReference type="PANTHER" id="PTHR45138:SF9">
    <property type="entry name" value="DIGUANYLATE CYCLASE DGCM-RELATED"/>
    <property type="match status" value="1"/>
</dbReference>
<dbReference type="SMART" id="SM00267">
    <property type="entry name" value="GGDEF"/>
    <property type="match status" value="1"/>
</dbReference>
<dbReference type="Pfam" id="PF00990">
    <property type="entry name" value="GGDEF"/>
    <property type="match status" value="1"/>
</dbReference>
<dbReference type="Proteomes" id="UP000535415">
    <property type="component" value="Unassembled WGS sequence"/>
</dbReference>
<sequence>MIWVDTLIPRVVAALAIRSWRDLVLKLIAFFLLVNFVGFVLDFTGIYPRVTPEWAGNFWSVIAVATPILGLQFGIMTYLDRLQKRLAKADATDTLTGLPTRRAFIVQTNTRRVTSPEGVVLLIDADNFRRINDAYGHFAGDACLANVAATLLKHAGPDDVVGRMGGEEFAVFIPATSGTDVATFCTAMTQKITTKLDQRFATAGREISLTMSIGTVKAGPHHAIDLLLSRADDALYCSKNDGRARMIEWEDMPSNMRQAS</sequence>
<dbReference type="InterPro" id="IPR050469">
    <property type="entry name" value="Diguanylate_Cyclase"/>
</dbReference>
<feature type="transmembrane region" description="Helical" evidence="3">
    <location>
        <begin position="23"/>
        <end position="46"/>
    </location>
</feature>
<dbReference type="GO" id="GO:1902201">
    <property type="term" value="P:negative regulation of bacterial-type flagellum-dependent cell motility"/>
    <property type="evidence" value="ECO:0007669"/>
    <property type="project" value="TreeGrafter"/>
</dbReference>
<evidence type="ECO:0000256" key="1">
    <source>
        <dbReference type="ARBA" id="ARBA00012528"/>
    </source>
</evidence>
<organism evidence="5 6">
    <name type="scientific">Yoonia ponticola</name>
    <dbReference type="NCBI Taxonomy" id="1524255"/>
    <lineage>
        <taxon>Bacteria</taxon>
        <taxon>Pseudomonadati</taxon>
        <taxon>Pseudomonadota</taxon>
        <taxon>Alphaproteobacteria</taxon>
        <taxon>Rhodobacterales</taxon>
        <taxon>Paracoccaceae</taxon>
        <taxon>Yoonia</taxon>
    </lineage>
</organism>
<dbReference type="SUPFAM" id="SSF55073">
    <property type="entry name" value="Nucleotide cyclase"/>
    <property type="match status" value="1"/>
</dbReference>
<dbReference type="RefSeq" id="WP_183527673.1">
    <property type="nucleotide sequence ID" value="NZ_JACIJM010000004.1"/>
</dbReference>
<keyword evidence="6" id="KW-1185">Reference proteome</keyword>
<dbReference type="InterPro" id="IPR029787">
    <property type="entry name" value="Nucleotide_cyclase"/>
</dbReference>
<dbReference type="AlphaFoldDB" id="A0A7W9BJW6"/>
<evidence type="ECO:0000313" key="6">
    <source>
        <dbReference type="Proteomes" id="UP000535415"/>
    </source>
</evidence>
<dbReference type="InterPro" id="IPR000160">
    <property type="entry name" value="GGDEF_dom"/>
</dbReference>
<comment type="caution">
    <text evidence="5">The sequence shown here is derived from an EMBL/GenBank/DDBJ whole genome shotgun (WGS) entry which is preliminary data.</text>
</comment>
<comment type="catalytic activity">
    <reaction evidence="2">
        <text>2 GTP = 3',3'-c-di-GMP + 2 diphosphate</text>
        <dbReference type="Rhea" id="RHEA:24898"/>
        <dbReference type="ChEBI" id="CHEBI:33019"/>
        <dbReference type="ChEBI" id="CHEBI:37565"/>
        <dbReference type="ChEBI" id="CHEBI:58805"/>
        <dbReference type="EC" id="2.7.7.65"/>
    </reaction>
</comment>
<dbReference type="PROSITE" id="PS50887">
    <property type="entry name" value="GGDEF"/>
    <property type="match status" value="1"/>
</dbReference>
<accession>A0A7W9BJW6</accession>
<reference evidence="5 6" key="1">
    <citation type="submission" date="2020-08" db="EMBL/GenBank/DDBJ databases">
        <title>Genomic Encyclopedia of Type Strains, Phase IV (KMG-IV): sequencing the most valuable type-strain genomes for metagenomic binning, comparative biology and taxonomic classification.</title>
        <authorList>
            <person name="Goeker M."/>
        </authorList>
    </citation>
    <scope>NUCLEOTIDE SEQUENCE [LARGE SCALE GENOMIC DNA]</scope>
    <source>
        <strain evidence="5 6">DSM 101064</strain>
    </source>
</reference>
<dbReference type="InterPro" id="IPR043128">
    <property type="entry name" value="Rev_trsase/Diguanyl_cyclase"/>
</dbReference>
<proteinExistence type="predicted"/>
<dbReference type="CDD" id="cd01949">
    <property type="entry name" value="GGDEF"/>
    <property type="match status" value="1"/>
</dbReference>
<dbReference type="PANTHER" id="PTHR45138">
    <property type="entry name" value="REGULATORY COMPONENTS OF SENSORY TRANSDUCTION SYSTEM"/>
    <property type="match status" value="1"/>
</dbReference>
<keyword evidence="3" id="KW-0472">Membrane</keyword>
<dbReference type="EC" id="2.7.7.65" evidence="1"/>
<dbReference type="GO" id="GO:0043709">
    <property type="term" value="P:cell adhesion involved in single-species biofilm formation"/>
    <property type="evidence" value="ECO:0007669"/>
    <property type="project" value="TreeGrafter"/>
</dbReference>
<dbReference type="GO" id="GO:0005886">
    <property type="term" value="C:plasma membrane"/>
    <property type="evidence" value="ECO:0007669"/>
    <property type="project" value="TreeGrafter"/>
</dbReference>
<protein>
    <recommendedName>
        <fullName evidence="1">diguanylate cyclase</fullName>
        <ecNumber evidence="1">2.7.7.65</ecNumber>
    </recommendedName>
</protein>
<evidence type="ECO:0000259" key="4">
    <source>
        <dbReference type="PROSITE" id="PS50887"/>
    </source>
</evidence>
<evidence type="ECO:0000313" key="5">
    <source>
        <dbReference type="EMBL" id="MBB5721881.1"/>
    </source>
</evidence>
<dbReference type="EMBL" id="JACIJM010000004">
    <property type="protein sequence ID" value="MBB5721881.1"/>
    <property type="molecule type" value="Genomic_DNA"/>
</dbReference>
<gene>
    <name evidence="5" type="ORF">FHS72_001505</name>
</gene>
<evidence type="ECO:0000256" key="2">
    <source>
        <dbReference type="ARBA" id="ARBA00034247"/>
    </source>
</evidence>
<keyword evidence="3" id="KW-0812">Transmembrane</keyword>
<dbReference type="GO" id="GO:0052621">
    <property type="term" value="F:diguanylate cyclase activity"/>
    <property type="evidence" value="ECO:0007669"/>
    <property type="project" value="UniProtKB-EC"/>
</dbReference>